<dbReference type="Ensembl" id="ENSNMLT00000043662.1">
    <property type="protein sequence ID" value="ENSNMLP00000039244.1"/>
    <property type="gene ID" value="ENSNMLG00000024153.1"/>
</dbReference>
<dbReference type="Pfam" id="PF08240">
    <property type="entry name" value="ADH_N"/>
    <property type="match status" value="1"/>
</dbReference>
<evidence type="ECO:0000259" key="1">
    <source>
        <dbReference type="SMART" id="SM00829"/>
    </source>
</evidence>
<feature type="domain" description="Enoyl reductase (ER)" evidence="1">
    <location>
        <begin position="12"/>
        <end position="349"/>
    </location>
</feature>
<keyword evidence="3" id="KW-1185">Reference proteome</keyword>
<dbReference type="AlphaFoldDB" id="A0A8C6WXP9"/>
<reference evidence="2" key="2">
    <citation type="submission" date="2025-09" db="UniProtKB">
        <authorList>
            <consortium name="Ensembl"/>
        </authorList>
    </citation>
    <scope>IDENTIFICATION</scope>
</reference>
<evidence type="ECO:0000313" key="3">
    <source>
        <dbReference type="Proteomes" id="UP000694523"/>
    </source>
</evidence>
<dbReference type="GO" id="GO:0016491">
    <property type="term" value="F:oxidoreductase activity"/>
    <property type="evidence" value="ECO:0007669"/>
    <property type="project" value="InterPro"/>
</dbReference>
<accession>A0A8C6WXP9</accession>
<protein>
    <submittedName>
        <fullName evidence="2">Crystallin, zeta (quinone reductase)-like 1</fullName>
    </submittedName>
</protein>
<dbReference type="InterPro" id="IPR042633">
    <property type="entry name" value="CRYZL1"/>
</dbReference>
<dbReference type="InterPro" id="IPR011032">
    <property type="entry name" value="GroES-like_sf"/>
</dbReference>
<dbReference type="PANTHER" id="PTHR44461">
    <property type="entry name" value="QUINONE OXIDOREDUCTASE-LIKE PROTEIN 1"/>
    <property type="match status" value="1"/>
</dbReference>
<dbReference type="InterPro" id="IPR020843">
    <property type="entry name" value="ER"/>
</dbReference>
<dbReference type="Gene3D" id="3.40.50.720">
    <property type="entry name" value="NAD(P)-binding Rossmann-like Domain"/>
    <property type="match status" value="1"/>
</dbReference>
<sequence length="355" mass="39282">MKGLYCRVNERDVELQFVIKEMSLPEALSCHQVRIEVKACGLSSVDLQLLREMKIQKELISVGREVVGVVKQVGSKVSLFQPEEEVVGILPLDCPFSGLCGFIDIDEQYLVHKPVQLSCVTVAAALRDAVGAYTALHTLAHMTAWQSVLVVDGASSFGLMCIQLAWYHGLKVLTTSYSPQDHTFLEQLRPTVGVQDPLVARVIPVYKGPSELVPAVLEETGGLGVDIVIDSGVRLHEEEEPELYTGPHKHDLIDVLAVGGRWVTSHPHLQLDPPDCSYLHLKSASLSFLNPEVWTTSSAQHGRYLHILKDIVDKLSSGVLRPRPEEFPLYEATVAMETLQRHPKKKAVVKFSAED</sequence>
<organism evidence="2 3">
    <name type="scientific">Neogobius melanostomus</name>
    <name type="common">round goby</name>
    <dbReference type="NCBI Taxonomy" id="47308"/>
    <lineage>
        <taxon>Eukaryota</taxon>
        <taxon>Metazoa</taxon>
        <taxon>Chordata</taxon>
        <taxon>Craniata</taxon>
        <taxon>Vertebrata</taxon>
        <taxon>Euteleostomi</taxon>
        <taxon>Actinopterygii</taxon>
        <taxon>Neopterygii</taxon>
        <taxon>Teleostei</taxon>
        <taxon>Neoteleostei</taxon>
        <taxon>Acanthomorphata</taxon>
        <taxon>Gobiaria</taxon>
        <taxon>Gobiiformes</taxon>
        <taxon>Gobioidei</taxon>
        <taxon>Gobiidae</taxon>
        <taxon>Benthophilinae</taxon>
        <taxon>Neogobiini</taxon>
        <taxon>Neogobius</taxon>
    </lineage>
</organism>
<name>A0A8C6WXP9_9GOBI</name>
<dbReference type="SMART" id="SM00829">
    <property type="entry name" value="PKS_ER"/>
    <property type="match status" value="1"/>
</dbReference>
<dbReference type="SUPFAM" id="SSF50129">
    <property type="entry name" value="GroES-like"/>
    <property type="match status" value="1"/>
</dbReference>
<dbReference type="Proteomes" id="UP000694523">
    <property type="component" value="Unplaced"/>
</dbReference>
<dbReference type="Gene3D" id="3.90.180.10">
    <property type="entry name" value="Medium-chain alcohol dehydrogenases, catalytic domain"/>
    <property type="match status" value="1"/>
</dbReference>
<proteinExistence type="predicted"/>
<dbReference type="CDD" id="cd05195">
    <property type="entry name" value="enoyl_red"/>
    <property type="match status" value="1"/>
</dbReference>
<dbReference type="InterPro" id="IPR013154">
    <property type="entry name" value="ADH-like_N"/>
</dbReference>
<dbReference type="PANTHER" id="PTHR44461:SF1">
    <property type="entry name" value="QUINONE OXIDOREDUCTASE-LIKE PROTEIN 1"/>
    <property type="match status" value="1"/>
</dbReference>
<dbReference type="InterPro" id="IPR036291">
    <property type="entry name" value="NAD(P)-bd_dom_sf"/>
</dbReference>
<evidence type="ECO:0000313" key="2">
    <source>
        <dbReference type="Ensembl" id="ENSNMLP00000039244.1"/>
    </source>
</evidence>
<dbReference type="SUPFAM" id="SSF51735">
    <property type="entry name" value="NAD(P)-binding Rossmann-fold domains"/>
    <property type="match status" value="1"/>
</dbReference>
<reference evidence="2" key="1">
    <citation type="submission" date="2025-08" db="UniProtKB">
        <authorList>
            <consortium name="Ensembl"/>
        </authorList>
    </citation>
    <scope>IDENTIFICATION</scope>
</reference>